<proteinExistence type="predicted"/>
<dbReference type="AlphaFoldDB" id="A0A9P6ZL19"/>
<dbReference type="EMBL" id="JABBWD010000069">
    <property type="protein sequence ID" value="KAG1769864.1"/>
    <property type="molecule type" value="Genomic_DNA"/>
</dbReference>
<gene>
    <name evidence="3" type="ORF">EV702DRAFT_1049529</name>
</gene>
<accession>A0A9P6ZL19</accession>
<feature type="compositionally biased region" description="Basic and acidic residues" evidence="1">
    <location>
        <begin position="448"/>
        <end position="457"/>
    </location>
</feature>
<organism evidence="3 4">
    <name type="scientific">Suillus placidus</name>
    <dbReference type="NCBI Taxonomy" id="48579"/>
    <lineage>
        <taxon>Eukaryota</taxon>
        <taxon>Fungi</taxon>
        <taxon>Dikarya</taxon>
        <taxon>Basidiomycota</taxon>
        <taxon>Agaricomycotina</taxon>
        <taxon>Agaricomycetes</taxon>
        <taxon>Agaricomycetidae</taxon>
        <taxon>Boletales</taxon>
        <taxon>Suillineae</taxon>
        <taxon>Suillaceae</taxon>
        <taxon>Suillus</taxon>
    </lineage>
</organism>
<comment type="caution">
    <text evidence="3">The sequence shown here is derived from an EMBL/GenBank/DDBJ whole genome shotgun (WGS) entry which is preliminary data.</text>
</comment>
<reference evidence="3" key="1">
    <citation type="journal article" date="2020" name="New Phytol.">
        <title>Comparative genomics reveals dynamic genome evolution in host specialist ectomycorrhizal fungi.</title>
        <authorList>
            <person name="Lofgren L.A."/>
            <person name="Nguyen N.H."/>
            <person name="Vilgalys R."/>
            <person name="Ruytinx J."/>
            <person name="Liao H.L."/>
            <person name="Branco S."/>
            <person name="Kuo A."/>
            <person name="LaButti K."/>
            <person name="Lipzen A."/>
            <person name="Andreopoulos W."/>
            <person name="Pangilinan J."/>
            <person name="Riley R."/>
            <person name="Hundley H."/>
            <person name="Na H."/>
            <person name="Barry K."/>
            <person name="Grigoriev I.V."/>
            <person name="Stajich J.E."/>
            <person name="Kennedy P.G."/>
        </authorList>
    </citation>
    <scope>NUCLEOTIDE SEQUENCE</scope>
    <source>
        <strain evidence="3">DOB743</strain>
    </source>
</reference>
<feature type="compositionally biased region" description="Low complexity" evidence="1">
    <location>
        <begin position="134"/>
        <end position="162"/>
    </location>
</feature>
<feature type="transmembrane region" description="Helical" evidence="2">
    <location>
        <begin position="279"/>
        <end position="301"/>
    </location>
</feature>
<sequence>MTPPHTHFNVLFRNHLTYHSRSLKCDHTQRSSLETVPEDGPDSLDRPRNTSVDGFNQGLQPSDEPEVVDCTLSDKCRNPAKLGTLRLEHRDILAEARISQRQADTSDTQPSSNMPYPSPNDPTTPYAPCPSTPLLPTFTPSETIPTTAATSTSSADSTPQPSNLCDTSVDGTSSCPTVSRRPPSGSYSMPKSTGSCADCLTLSSASRDTPSGNVAVATSYDTAYTTVASTYQILATTTTLLQPLSSTVTSASTVMVSSPLPQPSSVSDTTSNPQLPPTIGAIVGGTVGAVVLLALLIFIVLRRRRKQQLSVTPFNLLSTTGPTLIESRVGLKFQNATGAIRPSSRSSSFIQYSDGCLADNSGNRSPSCATGHISSHFADDEISASSVARRYRSHELEKLYPYPSHVPASNQYRHHSVESWVEHMDTDGCSQEPSEELPAYPRSVKSLRSREADHDNRYVLTSS</sequence>
<evidence type="ECO:0000256" key="2">
    <source>
        <dbReference type="SAM" id="Phobius"/>
    </source>
</evidence>
<name>A0A9P6ZL19_9AGAM</name>
<dbReference type="CDD" id="cd12087">
    <property type="entry name" value="TM_EGFR-like"/>
    <property type="match status" value="1"/>
</dbReference>
<protein>
    <submittedName>
        <fullName evidence="3">Uncharacterized protein</fullName>
    </submittedName>
</protein>
<keyword evidence="2" id="KW-1133">Transmembrane helix</keyword>
<dbReference type="Proteomes" id="UP000714275">
    <property type="component" value="Unassembled WGS sequence"/>
</dbReference>
<feature type="compositionally biased region" description="Pro residues" evidence="1">
    <location>
        <begin position="116"/>
        <end position="133"/>
    </location>
</feature>
<feature type="region of interest" description="Disordered" evidence="1">
    <location>
        <begin position="423"/>
        <end position="463"/>
    </location>
</feature>
<evidence type="ECO:0000313" key="4">
    <source>
        <dbReference type="Proteomes" id="UP000714275"/>
    </source>
</evidence>
<feature type="region of interest" description="Disordered" evidence="1">
    <location>
        <begin position="28"/>
        <end position="66"/>
    </location>
</feature>
<feature type="compositionally biased region" description="Polar residues" evidence="1">
    <location>
        <begin position="99"/>
        <end position="115"/>
    </location>
</feature>
<feature type="compositionally biased region" description="Polar residues" evidence="1">
    <location>
        <begin position="163"/>
        <end position="177"/>
    </location>
</feature>
<feature type="region of interest" description="Disordered" evidence="1">
    <location>
        <begin position="98"/>
        <end position="193"/>
    </location>
</feature>
<keyword evidence="2" id="KW-0812">Transmembrane</keyword>
<evidence type="ECO:0000313" key="3">
    <source>
        <dbReference type="EMBL" id="KAG1769864.1"/>
    </source>
</evidence>
<evidence type="ECO:0000256" key="1">
    <source>
        <dbReference type="SAM" id="MobiDB-lite"/>
    </source>
</evidence>
<keyword evidence="2" id="KW-0472">Membrane</keyword>
<dbReference type="OrthoDB" id="2676724at2759"/>
<keyword evidence="4" id="KW-1185">Reference proteome</keyword>
<feature type="compositionally biased region" description="Polar residues" evidence="1">
    <location>
        <begin position="49"/>
        <end position="60"/>
    </location>
</feature>